<name>A0ABX1JL44_9MICC</name>
<proteinExistence type="predicted"/>
<evidence type="ECO:0000313" key="2">
    <source>
        <dbReference type="Proteomes" id="UP000523795"/>
    </source>
</evidence>
<feature type="non-terminal residue" evidence="1">
    <location>
        <position position="50"/>
    </location>
</feature>
<gene>
    <name evidence="1" type="ORF">HER39_05510</name>
</gene>
<evidence type="ECO:0008006" key="3">
    <source>
        <dbReference type="Google" id="ProtNLM"/>
    </source>
</evidence>
<comment type="caution">
    <text evidence="1">The sequence shown here is derived from an EMBL/GenBank/DDBJ whole genome shotgun (WGS) entry which is preliminary data.</text>
</comment>
<dbReference type="Gene3D" id="3.40.1190.20">
    <property type="match status" value="1"/>
</dbReference>
<dbReference type="EMBL" id="JAAZSR010000056">
    <property type="protein sequence ID" value="NKX50037.1"/>
    <property type="molecule type" value="Genomic_DNA"/>
</dbReference>
<protein>
    <recommendedName>
        <fullName evidence="3">Bifunctional heptose 7-phosphate kinase/heptose 1-phosphate adenyltransferase</fullName>
    </recommendedName>
</protein>
<organism evidence="1 2">
    <name type="scientific">Arthrobacter deserti</name>
    <dbReference type="NCBI Taxonomy" id="1742687"/>
    <lineage>
        <taxon>Bacteria</taxon>
        <taxon>Bacillati</taxon>
        <taxon>Actinomycetota</taxon>
        <taxon>Actinomycetes</taxon>
        <taxon>Micrococcales</taxon>
        <taxon>Micrococcaceae</taxon>
        <taxon>Arthrobacter</taxon>
    </lineage>
</organism>
<dbReference type="Proteomes" id="UP000523795">
    <property type="component" value="Unassembled WGS sequence"/>
</dbReference>
<accession>A0ABX1JL44</accession>
<reference evidence="1 2" key="1">
    <citation type="submission" date="2020-04" db="EMBL/GenBank/DDBJ databases">
        <authorList>
            <person name="Liu S."/>
        </authorList>
    </citation>
    <scope>NUCLEOTIDE SEQUENCE [LARGE SCALE GENOMIC DNA]</scope>
    <source>
        <strain evidence="1 2">CGMCC 1.15091</strain>
    </source>
</reference>
<evidence type="ECO:0000313" key="1">
    <source>
        <dbReference type="EMBL" id="NKX50037.1"/>
    </source>
</evidence>
<sequence length="50" mass="5491">LDTQRGLSDWLPGRLAALAPQITVVGDVMLDGWWTGLIERFCREAPAPVV</sequence>
<dbReference type="InterPro" id="IPR029056">
    <property type="entry name" value="Ribokinase-like"/>
</dbReference>
<feature type="non-terminal residue" evidence="1">
    <location>
        <position position="1"/>
    </location>
</feature>
<keyword evidence="2" id="KW-1185">Reference proteome</keyword>